<keyword evidence="6 8" id="KW-0129">CBS domain</keyword>
<feature type="domain" description="CNNM transmembrane" evidence="12">
    <location>
        <begin position="1"/>
        <end position="199"/>
    </location>
</feature>
<dbReference type="Pfam" id="PF03471">
    <property type="entry name" value="CorC_HlyC"/>
    <property type="match status" value="1"/>
</dbReference>
<evidence type="ECO:0000256" key="3">
    <source>
        <dbReference type="ARBA" id="ARBA00022692"/>
    </source>
</evidence>
<feature type="domain" description="CBS" evidence="11">
    <location>
        <begin position="282"/>
        <end position="339"/>
    </location>
</feature>
<keyword evidence="7 9" id="KW-0472">Membrane</keyword>
<keyword evidence="3 9" id="KW-0812">Transmembrane</keyword>
<dbReference type="GO" id="GO:0050660">
    <property type="term" value="F:flavin adenine dinucleotide binding"/>
    <property type="evidence" value="ECO:0007669"/>
    <property type="project" value="InterPro"/>
</dbReference>
<dbReference type="InterPro" id="IPR044751">
    <property type="entry name" value="Ion_transp-like_CBS"/>
</dbReference>
<keyword evidence="4" id="KW-0677">Repeat</keyword>
<evidence type="ECO:0000259" key="12">
    <source>
        <dbReference type="PROSITE" id="PS51846"/>
    </source>
</evidence>
<dbReference type="PANTHER" id="PTHR43099">
    <property type="entry name" value="UPF0053 PROTEIN YRKA"/>
    <property type="match status" value="1"/>
</dbReference>
<evidence type="ECO:0000256" key="7">
    <source>
        <dbReference type="ARBA" id="ARBA00023136"/>
    </source>
</evidence>
<dbReference type="GO" id="GO:0005886">
    <property type="term" value="C:plasma membrane"/>
    <property type="evidence" value="ECO:0007669"/>
    <property type="project" value="UniProtKB-SubCell"/>
</dbReference>
<dbReference type="Pfam" id="PF01595">
    <property type="entry name" value="CNNM"/>
    <property type="match status" value="1"/>
</dbReference>
<organism evidence="13 14">
    <name type="scientific">Deinococcus arboris</name>
    <dbReference type="NCBI Taxonomy" id="2682977"/>
    <lineage>
        <taxon>Bacteria</taxon>
        <taxon>Thermotogati</taxon>
        <taxon>Deinococcota</taxon>
        <taxon>Deinococci</taxon>
        <taxon>Deinococcales</taxon>
        <taxon>Deinococcaceae</taxon>
        <taxon>Deinococcus</taxon>
    </lineage>
</organism>
<dbReference type="SUPFAM" id="SSF56176">
    <property type="entry name" value="FAD-binding/transporter-associated domain-like"/>
    <property type="match status" value="1"/>
</dbReference>
<evidence type="ECO:0000256" key="8">
    <source>
        <dbReference type="PROSITE-ProRule" id="PRU00703"/>
    </source>
</evidence>
<dbReference type="Gene3D" id="3.30.465.10">
    <property type="match status" value="1"/>
</dbReference>
<dbReference type="InterPro" id="IPR005170">
    <property type="entry name" value="Transptr-assoc_dom"/>
</dbReference>
<dbReference type="PANTHER" id="PTHR43099:SF4">
    <property type="entry name" value="INTEGRAL MEMBRANE PROTEIN"/>
    <property type="match status" value="1"/>
</dbReference>
<dbReference type="PROSITE" id="PS51371">
    <property type="entry name" value="CBS"/>
    <property type="match status" value="2"/>
</dbReference>
<keyword evidence="2" id="KW-1003">Cell membrane</keyword>
<dbReference type="Pfam" id="PF00571">
    <property type="entry name" value="CBS"/>
    <property type="match status" value="2"/>
</dbReference>
<feature type="domain" description="CBS" evidence="11">
    <location>
        <begin position="218"/>
        <end position="278"/>
    </location>
</feature>
<comment type="caution">
    <text evidence="13">The sequence shown here is derived from an EMBL/GenBank/DDBJ whole genome shotgun (WGS) entry which is preliminary data.</text>
</comment>
<proteinExistence type="predicted"/>
<feature type="transmembrane region" description="Helical" evidence="10">
    <location>
        <begin position="99"/>
        <end position="121"/>
    </location>
</feature>
<keyword evidence="5 9" id="KW-1133">Transmembrane helix</keyword>
<evidence type="ECO:0000256" key="5">
    <source>
        <dbReference type="ARBA" id="ARBA00022989"/>
    </source>
</evidence>
<dbReference type="SMART" id="SM01091">
    <property type="entry name" value="CorC_HlyC"/>
    <property type="match status" value="1"/>
</dbReference>
<dbReference type="InterPro" id="IPR051676">
    <property type="entry name" value="UPF0053_domain"/>
</dbReference>
<sequence length="430" mass="46937">MRALLPVTLILLMVAVNALYVAAEFATVGARRSKVQDAAEQGSQPATALLLILRSPARLDHYIAACQVGITLSSLVAGAAGQSQLVPLLAPLFGQGSPVVALLIVLLAITVLQVVLGELLPKTVALRHPERLALATLRPMQFSQWLFTPLIRLFNGTAFALMRRWNLTADHSHAHVHSPEELEGLYRDSAAGGLIDAAERDMLAGVLNVDGRVVREIMTPRTKLVTVSAQLTVEDALKHLVDSAYSRFPVISGQDEEIVGMVHLRRLFLMAGRQPQALVADAMVPPLVVSEMISVPTLWRKLQESGRHCAVVVNEYGTVGGLVTLEDALEEIVGEMQDEFDHEEAPVMVQGPRVFVRGDVLVESLNDQFGLHFPTEEVDTVSGLVWQHLGRLPQAGDEVVVRSNGVRLQVESMERRAVRQVSFLLTEGQR</sequence>
<evidence type="ECO:0000259" key="11">
    <source>
        <dbReference type="PROSITE" id="PS51371"/>
    </source>
</evidence>
<evidence type="ECO:0000256" key="10">
    <source>
        <dbReference type="SAM" id="Phobius"/>
    </source>
</evidence>
<dbReference type="Proteomes" id="UP000483286">
    <property type="component" value="Unassembled WGS sequence"/>
</dbReference>
<dbReference type="SMART" id="SM00116">
    <property type="entry name" value="CBS"/>
    <property type="match status" value="2"/>
</dbReference>
<dbReference type="InterPro" id="IPR016169">
    <property type="entry name" value="FAD-bd_PCMH_sub2"/>
</dbReference>
<dbReference type="InterPro" id="IPR036318">
    <property type="entry name" value="FAD-bd_PCMH-like_sf"/>
</dbReference>
<protein>
    <submittedName>
        <fullName evidence="13">DUF21 domain-containing protein</fullName>
    </submittedName>
</protein>
<dbReference type="InterPro" id="IPR000644">
    <property type="entry name" value="CBS_dom"/>
</dbReference>
<dbReference type="InterPro" id="IPR002550">
    <property type="entry name" value="CNNM"/>
</dbReference>
<evidence type="ECO:0000313" key="14">
    <source>
        <dbReference type="Proteomes" id="UP000483286"/>
    </source>
</evidence>
<dbReference type="PROSITE" id="PS51846">
    <property type="entry name" value="CNNM"/>
    <property type="match status" value="1"/>
</dbReference>
<comment type="subcellular location">
    <subcellularLocation>
        <location evidence="1">Cell membrane</location>
        <topology evidence="1">Multi-pass membrane protein</topology>
    </subcellularLocation>
</comment>
<dbReference type="CDD" id="cd04590">
    <property type="entry name" value="CBS_pair_CorC_HlyC_assoc"/>
    <property type="match status" value="1"/>
</dbReference>
<evidence type="ECO:0000256" key="9">
    <source>
        <dbReference type="PROSITE-ProRule" id="PRU01193"/>
    </source>
</evidence>
<evidence type="ECO:0000313" key="13">
    <source>
        <dbReference type="EMBL" id="MVN89171.1"/>
    </source>
</evidence>
<name>A0A7C9I5Q7_9DEIO</name>
<evidence type="ECO:0000256" key="1">
    <source>
        <dbReference type="ARBA" id="ARBA00004651"/>
    </source>
</evidence>
<dbReference type="Gene3D" id="3.10.580.10">
    <property type="entry name" value="CBS-domain"/>
    <property type="match status" value="1"/>
</dbReference>
<dbReference type="RefSeq" id="WP_157461432.1">
    <property type="nucleotide sequence ID" value="NZ_WQLB01000045.1"/>
</dbReference>
<dbReference type="SUPFAM" id="SSF54631">
    <property type="entry name" value="CBS-domain pair"/>
    <property type="match status" value="1"/>
</dbReference>
<dbReference type="FunFam" id="3.10.580.10:FF:000002">
    <property type="entry name" value="Magnesium/cobalt efflux protein CorC"/>
    <property type="match status" value="1"/>
</dbReference>
<dbReference type="InterPro" id="IPR046342">
    <property type="entry name" value="CBS_dom_sf"/>
</dbReference>
<evidence type="ECO:0000256" key="4">
    <source>
        <dbReference type="ARBA" id="ARBA00022737"/>
    </source>
</evidence>
<reference evidence="13 14" key="1">
    <citation type="submission" date="2019-12" db="EMBL/GenBank/DDBJ databases">
        <title>Deinococcus sp. HMF7620 Genome sequencing and assembly.</title>
        <authorList>
            <person name="Kang H."/>
            <person name="Kim H."/>
            <person name="Joh K."/>
        </authorList>
    </citation>
    <scope>NUCLEOTIDE SEQUENCE [LARGE SCALE GENOMIC DNA]</scope>
    <source>
        <strain evidence="13 14">HMF7620</strain>
    </source>
</reference>
<evidence type="ECO:0000256" key="2">
    <source>
        <dbReference type="ARBA" id="ARBA00022475"/>
    </source>
</evidence>
<gene>
    <name evidence="13" type="ORF">GO986_20760</name>
</gene>
<keyword evidence="14" id="KW-1185">Reference proteome</keyword>
<dbReference type="EMBL" id="WQLB01000045">
    <property type="protein sequence ID" value="MVN89171.1"/>
    <property type="molecule type" value="Genomic_DNA"/>
</dbReference>
<dbReference type="AlphaFoldDB" id="A0A7C9I5Q7"/>
<accession>A0A7C9I5Q7</accession>
<evidence type="ECO:0000256" key="6">
    <source>
        <dbReference type="ARBA" id="ARBA00023122"/>
    </source>
</evidence>